<dbReference type="GeneID" id="14921112"/>
<dbReference type="Proteomes" id="UP000011083">
    <property type="component" value="Unassembled WGS sequence"/>
</dbReference>
<evidence type="ECO:0000313" key="2">
    <source>
        <dbReference type="EMBL" id="ELR20272.1"/>
    </source>
</evidence>
<reference evidence="2 3" key="1">
    <citation type="journal article" date="2013" name="Genome Biol.">
        <title>Genome of Acanthamoeba castellanii highlights extensive lateral gene transfer and early evolution of tyrosine kinase signaling.</title>
        <authorList>
            <person name="Clarke M."/>
            <person name="Lohan A.J."/>
            <person name="Liu B."/>
            <person name="Lagkouvardos I."/>
            <person name="Roy S."/>
            <person name="Zafar N."/>
            <person name="Bertelli C."/>
            <person name="Schilde C."/>
            <person name="Kianianmomeni A."/>
            <person name="Burglin T.R."/>
            <person name="Frech C."/>
            <person name="Turcotte B."/>
            <person name="Kopec K.O."/>
            <person name="Synnott J.M."/>
            <person name="Choo C."/>
            <person name="Paponov I."/>
            <person name="Finkler A."/>
            <person name="Soon Heng Tan C."/>
            <person name="Hutchins A.P."/>
            <person name="Weinmeier T."/>
            <person name="Rattei T."/>
            <person name="Chu J.S."/>
            <person name="Gimenez G."/>
            <person name="Irimia M."/>
            <person name="Rigden D.J."/>
            <person name="Fitzpatrick D.A."/>
            <person name="Lorenzo-Morales J."/>
            <person name="Bateman A."/>
            <person name="Chiu C.H."/>
            <person name="Tang P."/>
            <person name="Hegemann P."/>
            <person name="Fromm H."/>
            <person name="Raoult D."/>
            <person name="Greub G."/>
            <person name="Miranda-Saavedra D."/>
            <person name="Chen N."/>
            <person name="Nash P."/>
            <person name="Ginger M.L."/>
            <person name="Horn M."/>
            <person name="Schaap P."/>
            <person name="Caler L."/>
            <person name="Loftus B."/>
        </authorList>
    </citation>
    <scope>NUCLEOTIDE SEQUENCE [LARGE SCALE GENOMIC DNA]</scope>
    <source>
        <strain evidence="2 3">Neff</strain>
    </source>
</reference>
<evidence type="ECO:0000313" key="3">
    <source>
        <dbReference type="Proteomes" id="UP000011083"/>
    </source>
</evidence>
<name>L8H4W9_ACACF</name>
<evidence type="ECO:0000256" key="1">
    <source>
        <dbReference type="SAM" id="MobiDB-lite"/>
    </source>
</evidence>
<keyword evidence="3" id="KW-1185">Reference proteome</keyword>
<feature type="region of interest" description="Disordered" evidence="1">
    <location>
        <begin position="1"/>
        <end position="32"/>
    </location>
</feature>
<accession>L8H4W9</accession>
<dbReference type="AlphaFoldDB" id="L8H4W9"/>
<dbReference type="VEuPathDB" id="AmoebaDB:ACA1_013230"/>
<organism evidence="2 3">
    <name type="scientific">Acanthamoeba castellanii (strain ATCC 30010 / Neff)</name>
    <dbReference type="NCBI Taxonomy" id="1257118"/>
    <lineage>
        <taxon>Eukaryota</taxon>
        <taxon>Amoebozoa</taxon>
        <taxon>Discosea</taxon>
        <taxon>Longamoebia</taxon>
        <taxon>Centramoebida</taxon>
        <taxon>Acanthamoebidae</taxon>
        <taxon>Acanthamoeba</taxon>
    </lineage>
</organism>
<dbReference type="KEGG" id="acan:ACA1_013230"/>
<dbReference type="EMBL" id="KB007925">
    <property type="protein sequence ID" value="ELR20272.1"/>
    <property type="molecule type" value="Genomic_DNA"/>
</dbReference>
<feature type="compositionally biased region" description="Polar residues" evidence="1">
    <location>
        <begin position="1"/>
        <end position="21"/>
    </location>
</feature>
<proteinExistence type="predicted"/>
<gene>
    <name evidence="2" type="ORF">ACA1_013230</name>
</gene>
<sequence>MESEYQMSDETISLATDNGTTEAGAAASDGDPALDSKLLEEISQRFHRLWKLEKDFEQLTRDHHSLAAAKKLVEHERQEWVDKRR</sequence>
<protein>
    <submittedName>
        <fullName evidence="2">Uncharacterized protein</fullName>
    </submittedName>
</protein>
<dbReference type="RefSeq" id="XP_004342382.1">
    <property type="nucleotide sequence ID" value="XM_004342333.1"/>
</dbReference>